<dbReference type="SUPFAM" id="SSF52540">
    <property type="entry name" value="P-loop containing nucleoside triphosphate hydrolases"/>
    <property type="match status" value="1"/>
</dbReference>
<accession>A0AAE0JVJ3</accession>
<dbReference type="GO" id="GO:0016020">
    <property type="term" value="C:membrane"/>
    <property type="evidence" value="ECO:0007669"/>
    <property type="project" value="InterPro"/>
</dbReference>
<evidence type="ECO:0000256" key="1">
    <source>
        <dbReference type="ARBA" id="ARBA00022741"/>
    </source>
</evidence>
<dbReference type="PRINTS" id="PR00449">
    <property type="entry name" value="RASTRNSFRMNG"/>
</dbReference>
<dbReference type="InterPro" id="IPR027417">
    <property type="entry name" value="P-loop_NTPase"/>
</dbReference>
<keyword evidence="4" id="KW-1185">Reference proteome</keyword>
<dbReference type="AlphaFoldDB" id="A0AAE0JVJ3"/>
<dbReference type="PANTHER" id="PTHR24070">
    <property type="entry name" value="RAS, DI-RAS, AND RHEB FAMILY MEMBERS OF SMALL GTPASE SUPERFAMILY"/>
    <property type="match status" value="1"/>
</dbReference>
<dbReference type="SMART" id="SM00173">
    <property type="entry name" value="RAS"/>
    <property type="match status" value="1"/>
</dbReference>
<dbReference type="GO" id="GO:0003924">
    <property type="term" value="F:GTPase activity"/>
    <property type="evidence" value="ECO:0007669"/>
    <property type="project" value="InterPro"/>
</dbReference>
<dbReference type="SMART" id="SM00175">
    <property type="entry name" value="RAB"/>
    <property type="match status" value="1"/>
</dbReference>
<dbReference type="EMBL" id="JAULSN010000009">
    <property type="protein sequence ID" value="KAK3364787.1"/>
    <property type="molecule type" value="Genomic_DNA"/>
</dbReference>
<dbReference type="PROSITE" id="PS51421">
    <property type="entry name" value="RAS"/>
    <property type="match status" value="1"/>
</dbReference>
<dbReference type="Pfam" id="PF00071">
    <property type="entry name" value="Ras"/>
    <property type="match status" value="1"/>
</dbReference>
<name>A0AAE0JVJ3_9PEZI</name>
<sequence>MAVHKLLVPGVGGVGKTALTIQLTLKRFYNPIVEDSYRKETKIDGQACILSIIDTGGAEGLPSLSRDQITNTRAPIMLVGNKTDRVTEREVSTEEGHALARELDCEFVEASAKNGENVEKAILRSARRQWETFALTRAKAAPKGVMVRNDTGGGAATGCVVL</sequence>
<dbReference type="GO" id="GO:0007165">
    <property type="term" value="P:signal transduction"/>
    <property type="evidence" value="ECO:0007669"/>
    <property type="project" value="InterPro"/>
</dbReference>
<dbReference type="Gene3D" id="3.40.50.300">
    <property type="entry name" value="P-loop containing nucleotide triphosphate hydrolases"/>
    <property type="match status" value="2"/>
</dbReference>
<dbReference type="InterPro" id="IPR020849">
    <property type="entry name" value="Small_GTPase_Ras-type"/>
</dbReference>
<gene>
    <name evidence="3" type="ORF">B0T24DRAFT_652192</name>
</gene>
<protein>
    <submittedName>
        <fullName evidence="3">P-loop containing nucleoside triphosphate hydrolase protein</fullName>
    </submittedName>
</protein>
<keyword evidence="2" id="KW-0342">GTP-binding</keyword>
<evidence type="ECO:0000313" key="4">
    <source>
        <dbReference type="Proteomes" id="UP001287356"/>
    </source>
</evidence>
<evidence type="ECO:0000313" key="3">
    <source>
        <dbReference type="EMBL" id="KAK3364787.1"/>
    </source>
</evidence>
<reference evidence="3" key="1">
    <citation type="journal article" date="2023" name="Mol. Phylogenet. Evol.">
        <title>Genome-scale phylogeny and comparative genomics of the fungal order Sordariales.</title>
        <authorList>
            <person name="Hensen N."/>
            <person name="Bonometti L."/>
            <person name="Westerberg I."/>
            <person name="Brannstrom I.O."/>
            <person name="Guillou S."/>
            <person name="Cros-Aarteil S."/>
            <person name="Calhoun S."/>
            <person name="Haridas S."/>
            <person name="Kuo A."/>
            <person name="Mondo S."/>
            <person name="Pangilinan J."/>
            <person name="Riley R."/>
            <person name="LaButti K."/>
            <person name="Andreopoulos B."/>
            <person name="Lipzen A."/>
            <person name="Chen C."/>
            <person name="Yan M."/>
            <person name="Daum C."/>
            <person name="Ng V."/>
            <person name="Clum A."/>
            <person name="Steindorff A."/>
            <person name="Ohm R.A."/>
            <person name="Martin F."/>
            <person name="Silar P."/>
            <person name="Natvig D.O."/>
            <person name="Lalanne C."/>
            <person name="Gautier V."/>
            <person name="Ament-Velasquez S.L."/>
            <person name="Kruys A."/>
            <person name="Hutchinson M.I."/>
            <person name="Powell A.J."/>
            <person name="Barry K."/>
            <person name="Miller A.N."/>
            <person name="Grigoriev I.V."/>
            <person name="Debuchy R."/>
            <person name="Gladieux P."/>
            <person name="Hiltunen Thoren M."/>
            <person name="Johannesson H."/>
        </authorList>
    </citation>
    <scope>NUCLEOTIDE SEQUENCE</scope>
    <source>
        <strain evidence="3">CBS 958.72</strain>
    </source>
</reference>
<dbReference type="SMART" id="SM00174">
    <property type="entry name" value="RHO"/>
    <property type="match status" value="1"/>
</dbReference>
<dbReference type="GO" id="GO:0005525">
    <property type="term" value="F:GTP binding"/>
    <property type="evidence" value="ECO:0007669"/>
    <property type="project" value="UniProtKB-KW"/>
</dbReference>
<proteinExistence type="predicted"/>
<keyword evidence="1" id="KW-0547">Nucleotide-binding</keyword>
<dbReference type="InterPro" id="IPR001806">
    <property type="entry name" value="Small_GTPase"/>
</dbReference>
<reference evidence="3" key="2">
    <citation type="submission" date="2023-06" db="EMBL/GenBank/DDBJ databases">
        <authorList>
            <consortium name="Lawrence Berkeley National Laboratory"/>
            <person name="Haridas S."/>
            <person name="Hensen N."/>
            <person name="Bonometti L."/>
            <person name="Westerberg I."/>
            <person name="Brannstrom I.O."/>
            <person name="Guillou S."/>
            <person name="Cros-Aarteil S."/>
            <person name="Calhoun S."/>
            <person name="Kuo A."/>
            <person name="Mondo S."/>
            <person name="Pangilinan J."/>
            <person name="Riley R."/>
            <person name="Labutti K."/>
            <person name="Andreopoulos B."/>
            <person name="Lipzen A."/>
            <person name="Chen C."/>
            <person name="Yanf M."/>
            <person name="Daum C."/>
            <person name="Ng V."/>
            <person name="Clum A."/>
            <person name="Steindorff A."/>
            <person name="Ohm R."/>
            <person name="Martin F."/>
            <person name="Silar P."/>
            <person name="Natvig D."/>
            <person name="Lalanne C."/>
            <person name="Gautier V."/>
            <person name="Ament-Velasquez S.L."/>
            <person name="Kruys A."/>
            <person name="Hutchinson M.I."/>
            <person name="Powell A.J."/>
            <person name="Barry K."/>
            <person name="Miller A.N."/>
            <person name="Grigoriev I.V."/>
            <person name="Debuchy R."/>
            <person name="Gladieux P."/>
            <person name="Thoren M.H."/>
            <person name="Johannesson H."/>
        </authorList>
    </citation>
    <scope>NUCLEOTIDE SEQUENCE</scope>
    <source>
        <strain evidence="3">CBS 958.72</strain>
    </source>
</reference>
<keyword evidence="3" id="KW-0378">Hydrolase</keyword>
<evidence type="ECO:0000256" key="2">
    <source>
        <dbReference type="ARBA" id="ARBA00023134"/>
    </source>
</evidence>
<comment type="caution">
    <text evidence="3">The sequence shown here is derived from an EMBL/GenBank/DDBJ whole genome shotgun (WGS) entry which is preliminary data.</text>
</comment>
<organism evidence="3 4">
    <name type="scientific">Lasiosphaeria ovina</name>
    <dbReference type="NCBI Taxonomy" id="92902"/>
    <lineage>
        <taxon>Eukaryota</taxon>
        <taxon>Fungi</taxon>
        <taxon>Dikarya</taxon>
        <taxon>Ascomycota</taxon>
        <taxon>Pezizomycotina</taxon>
        <taxon>Sordariomycetes</taxon>
        <taxon>Sordariomycetidae</taxon>
        <taxon>Sordariales</taxon>
        <taxon>Lasiosphaeriaceae</taxon>
        <taxon>Lasiosphaeria</taxon>
    </lineage>
</organism>
<dbReference type="Proteomes" id="UP001287356">
    <property type="component" value="Unassembled WGS sequence"/>
</dbReference>